<dbReference type="SMART" id="SM00488">
    <property type="entry name" value="DEXDc2"/>
    <property type="match status" value="1"/>
</dbReference>
<dbReference type="HOGENOM" id="CLU_006515_7_0_9"/>
<dbReference type="GO" id="GO:0051539">
    <property type="term" value="F:4 iron, 4 sulfur cluster binding"/>
    <property type="evidence" value="ECO:0007669"/>
    <property type="project" value="UniProtKB-KW"/>
</dbReference>
<dbReference type="Gene3D" id="3.40.50.300">
    <property type="entry name" value="P-loop containing nucleotide triphosphate hydrolases"/>
    <property type="match status" value="2"/>
</dbReference>
<dbReference type="PROSITE" id="PS51193">
    <property type="entry name" value="HELICASE_ATP_BIND_2"/>
    <property type="match status" value="1"/>
</dbReference>
<keyword evidence="10" id="KW-0238">DNA-binding</keyword>
<keyword evidence="12" id="KW-0413">Isomerase</keyword>
<comment type="similarity">
    <text evidence="13">Belongs to the helicase family. DinG subfamily.</text>
</comment>
<name>A0A0D5NIC2_9BACL</name>
<evidence type="ECO:0000256" key="12">
    <source>
        <dbReference type="ARBA" id="ARBA00023235"/>
    </source>
</evidence>
<dbReference type="SUPFAM" id="SSF52540">
    <property type="entry name" value="P-loop containing nucleoside triphosphate hydrolases"/>
    <property type="match status" value="2"/>
</dbReference>
<dbReference type="PANTHER" id="PTHR11472:SF34">
    <property type="entry name" value="REGULATOR OF TELOMERE ELONGATION HELICASE 1"/>
    <property type="match status" value="1"/>
</dbReference>
<evidence type="ECO:0000313" key="16">
    <source>
        <dbReference type="Proteomes" id="UP000032633"/>
    </source>
</evidence>
<dbReference type="Gene3D" id="1.10.30.20">
    <property type="entry name" value="Bacterial XPD DNA helicase, FeS cluster domain"/>
    <property type="match status" value="1"/>
</dbReference>
<keyword evidence="8" id="KW-0408">Iron</keyword>
<evidence type="ECO:0000313" key="15">
    <source>
        <dbReference type="EMBL" id="AJY74658.1"/>
    </source>
</evidence>
<keyword evidence="11" id="KW-0234">DNA repair</keyword>
<dbReference type="AlphaFoldDB" id="A0A0D5NIC2"/>
<gene>
    <name evidence="15" type="ORF">VN24_08800</name>
</gene>
<keyword evidence="3" id="KW-0547">Nucleotide-binding</keyword>
<keyword evidence="16" id="KW-1185">Reference proteome</keyword>
<evidence type="ECO:0000259" key="14">
    <source>
        <dbReference type="PROSITE" id="PS51193"/>
    </source>
</evidence>
<protein>
    <submittedName>
        <fullName evidence="15">ATP-dependent helicase</fullName>
    </submittedName>
</protein>
<dbReference type="GO" id="GO:0003677">
    <property type="term" value="F:DNA binding"/>
    <property type="evidence" value="ECO:0007669"/>
    <property type="project" value="UniProtKB-KW"/>
</dbReference>
<dbReference type="InterPro" id="IPR014013">
    <property type="entry name" value="Helic_SF1/SF2_ATP-bd_DinG/Rad3"/>
</dbReference>
<keyword evidence="4" id="KW-0227">DNA damage</keyword>
<keyword evidence="6 15" id="KW-0347">Helicase</keyword>
<evidence type="ECO:0000256" key="3">
    <source>
        <dbReference type="ARBA" id="ARBA00022741"/>
    </source>
</evidence>
<keyword evidence="7" id="KW-0067">ATP-binding</keyword>
<dbReference type="GO" id="GO:0006281">
    <property type="term" value="P:DNA repair"/>
    <property type="evidence" value="ECO:0007669"/>
    <property type="project" value="UniProtKB-KW"/>
</dbReference>
<dbReference type="OrthoDB" id="9765586at2"/>
<dbReference type="Gene3D" id="3.90.320.10">
    <property type="match status" value="1"/>
</dbReference>
<evidence type="ECO:0000256" key="8">
    <source>
        <dbReference type="ARBA" id="ARBA00023004"/>
    </source>
</evidence>
<evidence type="ECO:0000256" key="9">
    <source>
        <dbReference type="ARBA" id="ARBA00023014"/>
    </source>
</evidence>
<evidence type="ECO:0000256" key="2">
    <source>
        <dbReference type="ARBA" id="ARBA00022723"/>
    </source>
</evidence>
<keyword evidence="2" id="KW-0479">Metal-binding</keyword>
<evidence type="ECO:0000256" key="4">
    <source>
        <dbReference type="ARBA" id="ARBA00022763"/>
    </source>
</evidence>
<dbReference type="InterPro" id="IPR045028">
    <property type="entry name" value="DinG/Rad3-like"/>
</dbReference>
<dbReference type="InterPro" id="IPR010614">
    <property type="entry name" value="RAD3-like_helicase_DEAD"/>
</dbReference>
<dbReference type="SMART" id="SM00491">
    <property type="entry name" value="HELICc2"/>
    <property type="match status" value="1"/>
</dbReference>
<dbReference type="PATRIC" id="fig|1126833.4.peg.1945"/>
<evidence type="ECO:0000256" key="6">
    <source>
        <dbReference type="ARBA" id="ARBA00022806"/>
    </source>
</evidence>
<dbReference type="Pfam" id="PF13307">
    <property type="entry name" value="Helicase_C_2"/>
    <property type="match status" value="1"/>
</dbReference>
<dbReference type="InterPro" id="IPR027417">
    <property type="entry name" value="P-loop_NTPase"/>
</dbReference>
<dbReference type="Pfam" id="PF06733">
    <property type="entry name" value="DEAD_2"/>
    <property type="match status" value="1"/>
</dbReference>
<keyword evidence="1" id="KW-0004">4Fe-4S</keyword>
<reference evidence="15 16" key="1">
    <citation type="journal article" date="2015" name="J. Biotechnol.">
        <title>Complete genome sequence of Paenibacillus beijingensis 7188(T) (=DSM 24997(T)), a novel rhizobacterium from jujube garden soil.</title>
        <authorList>
            <person name="Kwak Y."/>
            <person name="Shin J.H."/>
        </authorList>
    </citation>
    <scope>NUCLEOTIDE SEQUENCE [LARGE SCALE GENOMIC DNA]</scope>
    <source>
        <strain evidence="15 16">DSM 24997</strain>
    </source>
</reference>
<evidence type="ECO:0000256" key="13">
    <source>
        <dbReference type="ARBA" id="ARBA00038058"/>
    </source>
</evidence>
<sequence length="797" mass="88799">METIQIAVRTLAEYAYRSGSIESGFRTSGTLTAGTKAHQEIQKSYGEHDEKEVLLKAEIPFGGDLLFALEGRCDGLLTENGRTVIDEIKSTASELGRIEENTYPVHWGQACCYAYMYMLTRLTPGHCELNDAGLMITVQLTYVQVNTGEAKRFRREMAFGELECLVADMLARYAPYTRLMLRHKAERDRSIRELPFPFDAYREGQRKLAAAVYRSIERGEGLFAKAPTGIGKTMSTLFPAVKAIGAGLLERIFYATARTTTRAAAEDALGRMASRGLKLHAVTITAKEKICFRETVSCRKEDCEFADGYYDRINEALLDLLGNETLMSRDVVERYARKHRVCPFEYSIDAAYAADAVVGDYNYAFDPRVSLKRMRDEHRKKTALLVDEAHNLPDRAREMVSAGLDKAAFLELQRAYKSANPALASAAKAVNARFIALRKQSAGGVSAESEAPLELLALAEAFASEAERELAARGGGVAEELLLETYFAVQHFISVGAMYDERYVTLTEVAGQAVSVKLRCLDPSEFIRQSAKSYRSRILFSATLAPLSFYMDALGAAEEDRSLTVPSPYGREQLHVWVAPLSTRYSDRERTGASLTRLLRVVTERRKGNYLVFFPSYAYMNIIAESFRMLTEESPGNAAHGSILVQRADMTEEERDAFLASFKAGDACARATEEKADSVIGFAVMGGAFSEGIDLVGDRLNGVVVVGVGLPQINAERDLIKDYEERAGRNGFEYAYVYPGMNKVLQAGGRLIRSERDTGLLVLVDDRYLQPRYRKLLPEEWRDFRVVEGKITDGVTW</sequence>
<feature type="domain" description="Helicase ATP-binding" evidence="14">
    <location>
        <begin position="191"/>
        <end position="449"/>
    </location>
</feature>
<dbReference type="InterPro" id="IPR006554">
    <property type="entry name" value="Helicase-like_DEXD_c2"/>
</dbReference>
<dbReference type="STRING" id="1126833.VN24_08800"/>
<dbReference type="GO" id="GO:0016818">
    <property type="term" value="F:hydrolase activity, acting on acid anhydrides, in phosphorus-containing anhydrides"/>
    <property type="evidence" value="ECO:0007669"/>
    <property type="project" value="InterPro"/>
</dbReference>
<reference evidence="16" key="2">
    <citation type="submission" date="2015-03" db="EMBL/GenBank/DDBJ databases">
        <title>Genome sequence of Paenibacillus beijingensis strain DSM 24997T.</title>
        <authorList>
            <person name="Kwak Y."/>
            <person name="Shin J.-H."/>
        </authorList>
    </citation>
    <scope>NUCLEOTIDE SEQUENCE [LARGE SCALE GENOMIC DNA]</scope>
    <source>
        <strain evidence="16">DSM 24997</strain>
    </source>
</reference>
<accession>A0A0D5NIC2</accession>
<evidence type="ECO:0000256" key="1">
    <source>
        <dbReference type="ARBA" id="ARBA00022485"/>
    </source>
</evidence>
<dbReference type="Proteomes" id="UP000032633">
    <property type="component" value="Chromosome"/>
</dbReference>
<dbReference type="Gene3D" id="1.10.275.40">
    <property type="match status" value="1"/>
</dbReference>
<evidence type="ECO:0000256" key="5">
    <source>
        <dbReference type="ARBA" id="ARBA00022801"/>
    </source>
</evidence>
<dbReference type="PANTHER" id="PTHR11472">
    <property type="entry name" value="DNA REPAIR DEAD HELICASE RAD3/XP-D SUBFAMILY MEMBER"/>
    <property type="match status" value="1"/>
</dbReference>
<dbReference type="RefSeq" id="WP_045670091.1">
    <property type="nucleotide sequence ID" value="NZ_CP011058.1"/>
</dbReference>
<proteinExistence type="inferred from homology"/>
<dbReference type="EMBL" id="CP011058">
    <property type="protein sequence ID" value="AJY74658.1"/>
    <property type="molecule type" value="Genomic_DNA"/>
</dbReference>
<dbReference type="InterPro" id="IPR006555">
    <property type="entry name" value="ATP-dep_Helicase_C"/>
</dbReference>
<organism evidence="15 16">
    <name type="scientific">Paenibacillus beijingensis</name>
    <dbReference type="NCBI Taxonomy" id="1126833"/>
    <lineage>
        <taxon>Bacteria</taxon>
        <taxon>Bacillati</taxon>
        <taxon>Bacillota</taxon>
        <taxon>Bacilli</taxon>
        <taxon>Bacillales</taxon>
        <taxon>Paenibacillaceae</taxon>
        <taxon>Paenibacillus</taxon>
    </lineage>
</organism>
<evidence type="ECO:0000256" key="10">
    <source>
        <dbReference type="ARBA" id="ARBA00023125"/>
    </source>
</evidence>
<keyword evidence="9" id="KW-0411">Iron-sulfur</keyword>
<dbReference type="GO" id="GO:0046872">
    <property type="term" value="F:metal ion binding"/>
    <property type="evidence" value="ECO:0007669"/>
    <property type="project" value="UniProtKB-KW"/>
</dbReference>
<dbReference type="GO" id="GO:0003678">
    <property type="term" value="F:DNA helicase activity"/>
    <property type="evidence" value="ECO:0007669"/>
    <property type="project" value="InterPro"/>
</dbReference>
<evidence type="ECO:0000256" key="11">
    <source>
        <dbReference type="ARBA" id="ARBA00023204"/>
    </source>
</evidence>
<evidence type="ECO:0000256" key="7">
    <source>
        <dbReference type="ARBA" id="ARBA00022840"/>
    </source>
</evidence>
<keyword evidence="5" id="KW-0378">Hydrolase</keyword>
<dbReference type="InterPro" id="IPR042493">
    <property type="entry name" value="XPD_DNA_FeS"/>
</dbReference>
<dbReference type="InterPro" id="IPR011604">
    <property type="entry name" value="PDDEXK-like_dom_sf"/>
</dbReference>
<dbReference type="GO" id="GO:0005524">
    <property type="term" value="F:ATP binding"/>
    <property type="evidence" value="ECO:0007669"/>
    <property type="project" value="UniProtKB-KW"/>
</dbReference>
<dbReference type="KEGG" id="pbj:VN24_08800"/>